<dbReference type="InterPro" id="IPR024049">
    <property type="entry name" value="eRF1_1_sf"/>
</dbReference>
<dbReference type="InterPro" id="IPR005140">
    <property type="entry name" value="eRF1_Pelota-like_N"/>
</dbReference>
<dbReference type="GO" id="GO:0005737">
    <property type="term" value="C:cytoplasm"/>
    <property type="evidence" value="ECO:0007669"/>
    <property type="project" value="UniProtKB-SubCell"/>
</dbReference>
<comment type="subcellular location">
    <subcellularLocation>
        <location evidence="1">Cytoplasm</location>
    </subcellularLocation>
</comment>
<dbReference type="Proteomes" id="UP001408789">
    <property type="component" value="Unassembled WGS sequence"/>
</dbReference>
<evidence type="ECO:0000256" key="5">
    <source>
        <dbReference type="ARBA" id="ARBA00022917"/>
    </source>
</evidence>
<dbReference type="Gene3D" id="3.30.420.60">
    <property type="entry name" value="eRF1 domain 2"/>
    <property type="match status" value="1"/>
</dbReference>
<evidence type="ECO:0000256" key="6">
    <source>
        <dbReference type="ARBA" id="ARBA00045523"/>
    </source>
</evidence>
<comment type="function">
    <text evidence="6">Directs the termination of nascent peptide synthesis (translation) in response to the termination codons UAA, UAG and UGA. Modulates plant growth and development.</text>
</comment>
<dbReference type="InterPro" id="IPR005142">
    <property type="entry name" value="eRF1_3"/>
</dbReference>
<keyword evidence="5" id="KW-0648">Protein biosynthesis</keyword>
<feature type="domain" description="eRF1/Pelota-like N-terminal" evidence="7">
    <location>
        <begin position="1"/>
        <end position="135"/>
    </location>
</feature>
<dbReference type="SUPFAM" id="SSF53137">
    <property type="entry name" value="Translational machinery components"/>
    <property type="match status" value="1"/>
</dbReference>
<sequence>MTDTDIEIWRFKKLITELEAARGNRTNMISLIIASHDQISRVDGLLAADFVTASHTESRVNRQYVLRAITSARLRLRRYRMLPRKGLVIYTGTTVTDEQEEKTVIIEFEPFKRIDASLYLRDNTFHTEALVKLLESDDIFGFIVMDGNETLFGKLRGDAREVLHKSPVDGLEGQSAPRFECIETDKRHYHVRKTAQLATQFFIDHSAGQPNVSGLIIAGPACFTTELSHSNMFDPCLRAIIMNVVGVSYGGQNVLDQAIESSSEILANVKLHYEKRLLRKFFNRLDQDDEKYVFGVDDTLNCLQMGAVEVLIVWESLDISRYVLKNSTTGEIVVKHLNKDEEGDQSNFRDPDTNAVLEVQEKSSLLGWLAEYDKFRFTLEFVTDRSHEGLKFCKDLLGVGGILRYQLDQGSH</sequence>
<dbReference type="FunFam" id="3.30.1330.30:FF:000032">
    <property type="entry name" value="Eukaryotic peptide chain release factor subunit 1"/>
    <property type="match status" value="1"/>
</dbReference>
<dbReference type="SMART" id="SM01194">
    <property type="entry name" value="eRF1_1"/>
    <property type="match status" value="1"/>
</dbReference>
<name>A0AAP0GZ76_9ASTR</name>
<dbReference type="InterPro" id="IPR005141">
    <property type="entry name" value="eRF1_2"/>
</dbReference>
<dbReference type="SUPFAM" id="SSF55315">
    <property type="entry name" value="L30e-like"/>
    <property type="match status" value="1"/>
</dbReference>
<dbReference type="PANTHER" id="PTHR10113">
    <property type="entry name" value="PEPTIDE CHAIN RELEASE FACTOR SUBUNIT 1"/>
    <property type="match status" value="1"/>
</dbReference>
<evidence type="ECO:0000313" key="9">
    <source>
        <dbReference type="Proteomes" id="UP001408789"/>
    </source>
</evidence>
<reference evidence="8 9" key="1">
    <citation type="submission" date="2024-04" db="EMBL/GenBank/DDBJ databases">
        <title>The reference genome of an endangered Asteraceae, Deinandra increscens subsp. villosa, native to the Central Coast of California.</title>
        <authorList>
            <person name="Guilliams M."/>
            <person name="Hasenstab-Lehman K."/>
            <person name="Meyer R."/>
            <person name="Mcevoy S."/>
        </authorList>
    </citation>
    <scope>NUCLEOTIDE SEQUENCE [LARGE SCALE GENOMIC DNA]</scope>
    <source>
        <tissue evidence="8">Leaf</tissue>
    </source>
</reference>
<dbReference type="Gene3D" id="3.30.960.10">
    <property type="entry name" value="eRF1 domain 1"/>
    <property type="match status" value="1"/>
</dbReference>
<evidence type="ECO:0000256" key="4">
    <source>
        <dbReference type="ARBA" id="ARBA00022604"/>
    </source>
</evidence>
<dbReference type="InterPro" id="IPR004403">
    <property type="entry name" value="Peptide_chain-rel_eRF1/aRF1"/>
</dbReference>
<dbReference type="Pfam" id="PF03464">
    <property type="entry name" value="eRF1_2"/>
    <property type="match status" value="1"/>
</dbReference>
<dbReference type="InterPro" id="IPR029064">
    <property type="entry name" value="Ribosomal_eL30-like_sf"/>
</dbReference>
<organism evidence="8 9">
    <name type="scientific">Deinandra increscens subsp. villosa</name>
    <dbReference type="NCBI Taxonomy" id="3103831"/>
    <lineage>
        <taxon>Eukaryota</taxon>
        <taxon>Viridiplantae</taxon>
        <taxon>Streptophyta</taxon>
        <taxon>Embryophyta</taxon>
        <taxon>Tracheophyta</taxon>
        <taxon>Spermatophyta</taxon>
        <taxon>Magnoliopsida</taxon>
        <taxon>eudicotyledons</taxon>
        <taxon>Gunneridae</taxon>
        <taxon>Pentapetalae</taxon>
        <taxon>asterids</taxon>
        <taxon>campanulids</taxon>
        <taxon>Asterales</taxon>
        <taxon>Asteraceae</taxon>
        <taxon>Asteroideae</taxon>
        <taxon>Heliantheae alliance</taxon>
        <taxon>Madieae</taxon>
        <taxon>Madiinae</taxon>
        <taxon>Deinandra</taxon>
    </lineage>
</organism>
<dbReference type="AlphaFoldDB" id="A0AAP0GZ76"/>
<dbReference type="SUPFAM" id="SSF55481">
    <property type="entry name" value="N-terminal domain of eukaryotic peptide chain release factor subunit 1, ERF1"/>
    <property type="match status" value="1"/>
</dbReference>
<accession>A0AAP0GZ76</accession>
<comment type="caution">
    <text evidence="8">The sequence shown here is derived from an EMBL/GenBank/DDBJ whole genome shotgun (WGS) entry which is preliminary data.</text>
</comment>
<dbReference type="NCBIfam" id="TIGR03676">
    <property type="entry name" value="aRF1_eRF1"/>
    <property type="match status" value="1"/>
</dbReference>
<keyword evidence="9" id="KW-1185">Reference proteome</keyword>
<evidence type="ECO:0000256" key="2">
    <source>
        <dbReference type="ARBA" id="ARBA00005326"/>
    </source>
</evidence>
<gene>
    <name evidence="8" type="ORF">SSX86_015399</name>
</gene>
<keyword evidence="4" id="KW-0341">Growth regulation</keyword>
<comment type="similarity">
    <text evidence="2">Belongs to the eukaryotic release factor 1 family.</text>
</comment>
<dbReference type="Gene3D" id="3.30.1330.30">
    <property type="match status" value="1"/>
</dbReference>
<protein>
    <recommendedName>
        <fullName evidence="7">eRF1/Pelota-like N-terminal domain-containing protein</fullName>
    </recommendedName>
</protein>
<proteinExistence type="inferred from homology"/>
<evidence type="ECO:0000313" key="8">
    <source>
        <dbReference type="EMBL" id="KAK9065997.1"/>
    </source>
</evidence>
<keyword evidence="3" id="KW-0963">Cytoplasm</keyword>
<dbReference type="EMBL" id="JBCNJP010000016">
    <property type="protein sequence ID" value="KAK9065997.1"/>
    <property type="molecule type" value="Genomic_DNA"/>
</dbReference>
<evidence type="ECO:0000256" key="1">
    <source>
        <dbReference type="ARBA" id="ARBA00004496"/>
    </source>
</evidence>
<evidence type="ECO:0000259" key="7">
    <source>
        <dbReference type="SMART" id="SM01194"/>
    </source>
</evidence>
<dbReference type="GO" id="GO:0003747">
    <property type="term" value="F:translation release factor activity"/>
    <property type="evidence" value="ECO:0007669"/>
    <property type="project" value="InterPro"/>
</dbReference>
<dbReference type="Pfam" id="PF03465">
    <property type="entry name" value="eRF1_3"/>
    <property type="match status" value="1"/>
</dbReference>
<evidence type="ECO:0000256" key="3">
    <source>
        <dbReference type="ARBA" id="ARBA00022490"/>
    </source>
</evidence>
<dbReference type="Pfam" id="PF03463">
    <property type="entry name" value="eRF1_1"/>
    <property type="match status" value="1"/>
</dbReference>
<dbReference type="InterPro" id="IPR042226">
    <property type="entry name" value="eFR1_2_sf"/>
</dbReference>